<name>A0ABU5HCR2_9BACT</name>
<gene>
    <name evidence="1" type="ORF">SYV04_31380</name>
</gene>
<sequence>MNTPAHQDAPTMFYPLNPCGHLRGPEGGCIGFPECKREPVSADKMGPLVQRAGELRARLLDHPSLAFTREGRAAVADKLGAAVTVAECLNVVLISQLDDRAAMTTEEQATLATIGANVEMRVRDLRELFTAWTAAGQS</sequence>
<protein>
    <submittedName>
        <fullName evidence="1">Uncharacterized protein</fullName>
    </submittedName>
</protein>
<organism evidence="1 2">
    <name type="scientific">Hyalangium rubrum</name>
    <dbReference type="NCBI Taxonomy" id="3103134"/>
    <lineage>
        <taxon>Bacteria</taxon>
        <taxon>Pseudomonadati</taxon>
        <taxon>Myxococcota</taxon>
        <taxon>Myxococcia</taxon>
        <taxon>Myxococcales</taxon>
        <taxon>Cystobacterineae</taxon>
        <taxon>Archangiaceae</taxon>
        <taxon>Hyalangium</taxon>
    </lineage>
</organism>
<keyword evidence="2" id="KW-1185">Reference proteome</keyword>
<accession>A0ABU5HCR2</accession>
<proteinExistence type="predicted"/>
<comment type="caution">
    <text evidence="1">The sequence shown here is derived from an EMBL/GenBank/DDBJ whole genome shotgun (WGS) entry which is preliminary data.</text>
</comment>
<dbReference type="Proteomes" id="UP001291309">
    <property type="component" value="Unassembled WGS sequence"/>
</dbReference>
<evidence type="ECO:0000313" key="2">
    <source>
        <dbReference type="Proteomes" id="UP001291309"/>
    </source>
</evidence>
<dbReference type="EMBL" id="JAXIVS010000013">
    <property type="protein sequence ID" value="MDY7230932.1"/>
    <property type="molecule type" value="Genomic_DNA"/>
</dbReference>
<evidence type="ECO:0000313" key="1">
    <source>
        <dbReference type="EMBL" id="MDY7230932.1"/>
    </source>
</evidence>
<dbReference type="RefSeq" id="WP_321549649.1">
    <property type="nucleotide sequence ID" value="NZ_JAXIVS010000013.1"/>
</dbReference>
<reference evidence="1 2" key="1">
    <citation type="submission" date="2023-12" db="EMBL/GenBank/DDBJ databases">
        <title>the genome sequence of Hyalangium sp. s54d21.</title>
        <authorList>
            <person name="Zhang X."/>
        </authorList>
    </citation>
    <scope>NUCLEOTIDE SEQUENCE [LARGE SCALE GENOMIC DNA]</scope>
    <source>
        <strain evidence="2">s54d21</strain>
    </source>
</reference>